<evidence type="ECO:0000313" key="2">
    <source>
        <dbReference type="EMBL" id="KAK7016058.1"/>
    </source>
</evidence>
<organism evidence="2 3">
    <name type="scientific">Favolaschia claudopus</name>
    <dbReference type="NCBI Taxonomy" id="2862362"/>
    <lineage>
        <taxon>Eukaryota</taxon>
        <taxon>Fungi</taxon>
        <taxon>Dikarya</taxon>
        <taxon>Basidiomycota</taxon>
        <taxon>Agaricomycotina</taxon>
        <taxon>Agaricomycetes</taxon>
        <taxon>Agaricomycetidae</taxon>
        <taxon>Agaricales</taxon>
        <taxon>Marasmiineae</taxon>
        <taxon>Mycenaceae</taxon>
        <taxon>Favolaschia</taxon>
    </lineage>
</organism>
<sequence>MREVDARSTKSIAYPARIGGFQSIGIGVPDQPNPGLKKQLIWPTGKIDSQHKHGENLFNLTGRFRRKKIRLACLTDSEPAVAVRARCRIDVRRNMSTSNNLGVGKKEVRAICHPTAGLELYRSQEGAMGGYAEMDTHVSLLGVSGSPTPSEAVPTHAKIPPHSDVEQLRKALKSKKAWVIDLLKYWDDILFPDADNDDGAARGGDDDEMESVLDAFNNAPSRESPPVDHAGEDENNNHEGEQDPGKSPSPRRRRRDSTDTSTPTPQPPRVRRRTEGPDNGTPPQTRRRNARDQSRSAAPRRAAVRR</sequence>
<feature type="region of interest" description="Disordered" evidence="1">
    <location>
        <begin position="217"/>
        <end position="306"/>
    </location>
</feature>
<feature type="region of interest" description="Disordered" evidence="1">
    <location>
        <begin position="144"/>
        <end position="163"/>
    </location>
</feature>
<gene>
    <name evidence="2" type="ORF">R3P38DRAFT_3569678</name>
</gene>
<reference evidence="2 3" key="1">
    <citation type="journal article" date="2024" name="J Genomics">
        <title>Draft genome sequencing and assembly of Favolaschia claudopus CIRM-BRFM 2984 isolated from oak limbs.</title>
        <authorList>
            <person name="Navarro D."/>
            <person name="Drula E."/>
            <person name="Chaduli D."/>
            <person name="Cazenave R."/>
            <person name="Ahrendt S."/>
            <person name="Wang J."/>
            <person name="Lipzen A."/>
            <person name="Daum C."/>
            <person name="Barry K."/>
            <person name="Grigoriev I.V."/>
            <person name="Favel A."/>
            <person name="Rosso M.N."/>
            <person name="Martin F."/>
        </authorList>
    </citation>
    <scope>NUCLEOTIDE SEQUENCE [LARGE SCALE GENOMIC DNA]</scope>
    <source>
        <strain evidence="2 3">CIRM-BRFM 2984</strain>
    </source>
</reference>
<proteinExistence type="predicted"/>
<feature type="compositionally biased region" description="Low complexity" evidence="1">
    <location>
        <begin position="295"/>
        <end position="306"/>
    </location>
</feature>
<evidence type="ECO:0000256" key="1">
    <source>
        <dbReference type="SAM" id="MobiDB-lite"/>
    </source>
</evidence>
<keyword evidence="3" id="KW-1185">Reference proteome</keyword>
<name>A0AAW0AVB9_9AGAR</name>
<feature type="compositionally biased region" description="Basic and acidic residues" evidence="1">
    <location>
        <begin position="225"/>
        <end position="244"/>
    </location>
</feature>
<evidence type="ECO:0000313" key="3">
    <source>
        <dbReference type="Proteomes" id="UP001362999"/>
    </source>
</evidence>
<accession>A0AAW0AVB9</accession>
<dbReference type="Proteomes" id="UP001362999">
    <property type="component" value="Unassembled WGS sequence"/>
</dbReference>
<dbReference type="AlphaFoldDB" id="A0AAW0AVB9"/>
<protein>
    <submittedName>
        <fullName evidence="2">Uncharacterized protein</fullName>
    </submittedName>
</protein>
<dbReference type="EMBL" id="JAWWNJ010000052">
    <property type="protein sequence ID" value="KAK7016058.1"/>
    <property type="molecule type" value="Genomic_DNA"/>
</dbReference>
<comment type="caution">
    <text evidence="2">The sequence shown here is derived from an EMBL/GenBank/DDBJ whole genome shotgun (WGS) entry which is preliminary data.</text>
</comment>